<sequence>MNSAVVLFLDQVDKVNRVIETGVTVSDDMFVSVLPLTQPATKVILSNVPPFITDEFLSRELSRHGKVSPDQKDPAGAAGRNFGASPHAKACRAAAVSVPVHRGDGHDRGRVILTVLGSGGTMVRLRSSFFVNSTPLMSLEDITRSMKDLESDIVELEEMSESTGDRGCIEILKVKKLALANLLESKVQGALVRSLFQNIAEMDTPSRLLLRPGEEKRTEEGNPRFVIWRLGQELVEPGQIRRRAVEFYCSLYSSEYEEDNTLQEEFCSGCLKFPQRPTPG</sequence>
<reference evidence="1" key="1">
    <citation type="submission" date="2022-04" db="EMBL/GenBank/DDBJ databases">
        <title>Jade perch genome.</title>
        <authorList>
            <person name="Chao B."/>
        </authorList>
    </citation>
    <scope>NUCLEOTIDE SEQUENCE</scope>
    <source>
        <strain evidence="1">CB-2022</strain>
    </source>
</reference>
<name>A0ACB8WAN8_9TELE</name>
<evidence type="ECO:0000313" key="1">
    <source>
        <dbReference type="EMBL" id="KAI3363863.1"/>
    </source>
</evidence>
<dbReference type="EMBL" id="CM041543">
    <property type="protein sequence ID" value="KAI3363863.1"/>
    <property type="molecule type" value="Genomic_DNA"/>
</dbReference>
<accession>A0ACB8WAN8</accession>
<dbReference type="Proteomes" id="UP000831701">
    <property type="component" value="Chromosome 13"/>
</dbReference>
<evidence type="ECO:0000313" key="2">
    <source>
        <dbReference type="Proteomes" id="UP000831701"/>
    </source>
</evidence>
<protein>
    <submittedName>
        <fullName evidence="1">Uncharacterized protein</fullName>
    </submittedName>
</protein>
<proteinExistence type="predicted"/>
<keyword evidence="2" id="KW-1185">Reference proteome</keyword>
<gene>
    <name evidence="1" type="ORF">L3Q82_001465</name>
</gene>
<organism evidence="1 2">
    <name type="scientific">Scortum barcoo</name>
    <name type="common">barcoo grunter</name>
    <dbReference type="NCBI Taxonomy" id="214431"/>
    <lineage>
        <taxon>Eukaryota</taxon>
        <taxon>Metazoa</taxon>
        <taxon>Chordata</taxon>
        <taxon>Craniata</taxon>
        <taxon>Vertebrata</taxon>
        <taxon>Euteleostomi</taxon>
        <taxon>Actinopterygii</taxon>
        <taxon>Neopterygii</taxon>
        <taxon>Teleostei</taxon>
        <taxon>Neoteleostei</taxon>
        <taxon>Acanthomorphata</taxon>
        <taxon>Eupercaria</taxon>
        <taxon>Centrarchiformes</taxon>
        <taxon>Terapontoidei</taxon>
        <taxon>Terapontidae</taxon>
        <taxon>Scortum</taxon>
    </lineage>
</organism>
<comment type="caution">
    <text evidence="1">The sequence shown here is derived from an EMBL/GenBank/DDBJ whole genome shotgun (WGS) entry which is preliminary data.</text>
</comment>